<dbReference type="PANTHER" id="PTHR43610:SF1">
    <property type="entry name" value="N-ACETYLTRANSFERASE DOMAIN-CONTAINING PROTEIN"/>
    <property type="match status" value="1"/>
</dbReference>
<dbReference type="GO" id="GO:0016746">
    <property type="term" value="F:acyltransferase activity"/>
    <property type="evidence" value="ECO:0007669"/>
    <property type="project" value="UniProtKB-KW"/>
</dbReference>
<dbReference type="SUPFAM" id="SSF55729">
    <property type="entry name" value="Acyl-CoA N-acyltransferases (Nat)"/>
    <property type="match status" value="1"/>
</dbReference>
<name>A0ABW2CXK5_9ACTN</name>
<dbReference type="EMBL" id="JBHSXS010000041">
    <property type="protein sequence ID" value="MFC6885716.1"/>
    <property type="molecule type" value="Genomic_DNA"/>
</dbReference>
<dbReference type="Gene3D" id="3.40.630.30">
    <property type="match status" value="1"/>
</dbReference>
<keyword evidence="3" id="KW-1185">Reference proteome</keyword>
<dbReference type="InterPro" id="IPR000182">
    <property type="entry name" value="GNAT_dom"/>
</dbReference>
<reference evidence="3" key="1">
    <citation type="journal article" date="2019" name="Int. J. Syst. Evol. Microbiol.">
        <title>The Global Catalogue of Microorganisms (GCM) 10K type strain sequencing project: providing services to taxonomists for standard genome sequencing and annotation.</title>
        <authorList>
            <consortium name="The Broad Institute Genomics Platform"/>
            <consortium name="The Broad Institute Genome Sequencing Center for Infectious Disease"/>
            <person name="Wu L."/>
            <person name="Ma J."/>
        </authorList>
    </citation>
    <scope>NUCLEOTIDE SEQUENCE [LARGE SCALE GENOMIC DNA]</scope>
    <source>
        <strain evidence="3">JCM 3369</strain>
    </source>
</reference>
<dbReference type="RefSeq" id="WP_160821922.1">
    <property type="nucleotide sequence ID" value="NZ_JBHSXE010000001.1"/>
</dbReference>
<protein>
    <submittedName>
        <fullName evidence="2">GNAT family N-acetyltransferase</fullName>
        <ecNumber evidence="2">2.3.-.-</ecNumber>
    </submittedName>
</protein>
<proteinExistence type="predicted"/>
<evidence type="ECO:0000313" key="3">
    <source>
        <dbReference type="Proteomes" id="UP001596380"/>
    </source>
</evidence>
<evidence type="ECO:0000313" key="2">
    <source>
        <dbReference type="EMBL" id="MFC6885716.1"/>
    </source>
</evidence>
<dbReference type="EC" id="2.3.-.-" evidence="2"/>
<dbReference type="InterPro" id="IPR016181">
    <property type="entry name" value="Acyl_CoA_acyltransferase"/>
</dbReference>
<organism evidence="2 3">
    <name type="scientific">Actinomadura yumaensis</name>
    <dbReference type="NCBI Taxonomy" id="111807"/>
    <lineage>
        <taxon>Bacteria</taxon>
        <taxon>Bacillati</taxon>
        <taxon>Actinomycetota</taxon>
        <taxon>Actinomycetes</taxon>
        <taxon>Streptosporangiales</taxon>
        <taxon>Thermomonosporaceae</taxon>
        <taxon>Actinomadura</taxon>
    </lineage>
</organism>
<keyword evidence="2" id="KW-0808">Transferase</keyword>
<sequence>MSDTWFDRPVLNGRYVRLEPLAPEHAEGLLAAGKDPGVWTWLSMRQPADVAGMRALVEKMLAAYELRAQVPWVQLDAATGEVAGTTSYYEVDPVNRAVAIGHTWLGAPWHRTGVNTESKLLLMGRAFEDLGAVRVVWHTHIRNERSRAAIQRLGASFEGIHRKHRLLADGTYRDTATYSMIDTEWPEARAALRARLR</sequence>
<dbReference type="Proteomes" id="UP001596380">
    <property type="component" value="Unassembled WGS sequence"/>
</dbReference>
<dbReference type="Pfam" id="PF13302">
    <property type="entry name" value="Acetyltransf_3"/>
    <property type="match status" value="1"/>
</dbReference>
<dbReference type="PANTHER" id="PTHR43610">
    <property type="entry name" value="BLL6696 PROTEIN"/>
    <property type="match status" value="1"/>
</dbReference>
<feature type="domain" description="N-acetyltransferase" evidence="1">
    <location>
        <begin position="17"/>
        <end position="155"/>
    </location>
</feature>
<gene>
    <name evidence="2" type="ORF">ACFQKB_38565</name>
</gene>
<evidence type="ECO:0000259" key="1">
    <source>
        <dbReference type="Pfam" id="PF13302"/>
    </source>
</evidence>
<accession>A0ABW2CXK5</accession>
<comment type="caution">
    <text evidence="2">The sequence shown here is derived from an EMBL/GenBank/DDBJ whole genome shotgun (WGS) entry which is preliminary data.</text>
</comment>
<keyword evidence="2" id="KW-0012">Acyltransferase</keyword>